<organism evidence="2 3">
    <name type="scientific">Deinococcus humi</name>
    <dbReference type="NCBI Taxonomy" id="662880"/>
    <lineage>
        <taxon>Bacteria</taxon>
        <taxon>Thermotogati</taxon>
        <taxon>Deinococcota</taxon>
        <taxon>Deinococci</taxon>
        <taxon>Deinococcales</taxon>
        <taxon>Deinococcaceae</taxon>
        <taxon>Deinococcus</taxon>
    </lineage>
</organism>
<dbReference type="GO" id="GO:0004177">
    <property type="term" value="F:aminopeptidase activity"/>
    <property type="evidence" value="ECO:0007669"/>
    <property type="project" value="UniProtKB-KW"/>
</dbReference>
<comment type="similarity">
    <text evidence="1">Belongs to the peptidase S58 family.</text>
</comment>
<name>A0A7W8JR24_9DEIO</name>
<dbReference type="Gene3D" id="3.60.70.12">
    <property type="entry name" value="L-amino peptidase D-ALA esterase/amidase"/>
    <property type="match status" value="1"/>
</dbReference>
<dbReference type="Pfam" id="PF03576">
    <property type="entry name" value="Peptidase_S58"/>
    <property type="match status" value="1"/>
</dbReference>
<dbReference type="PANTHER" id="PTHR36512:SF3">
    <property type="entry name" value="BLR5678 PROTEIN"/>
    <property type="match status" value="1"/>
</dbReference>
<sequence length="353" mass="36928">MPNPRDLGLPFTGQTGPLNAITDLAGLEVGHVTLILGEGKHAVRTGVTAVLPCGRNGAHTVPAAWFSLNGNGEMTGTTWIDESGGLTGPVMLTNTHSVGMVRDAVVAWGKSHGWTELWSLPVVAETYDGFLNDINGFHVTQEHAFEALNTASGGPVTQGNVGGGTGMIVSGFKGGVGTSSRVLDDSPHKVGVLVQANFGAREDLMVLGVPVGREIADLLPEREDTAGRDGSIIILVGTDAPLLPHQLKRLARRAALGLARTGSVAHNGSGDLFLAFSTATPEVAGGLEHWKALPNTSLDPLFKAVVEATEEAIINALFAAETMTGVHGRTVHALPHTRTLEVMRKYRRGSDVA</sequence>
<dbReference type="SUPFAM" id="SSF56266">
    <property type="entry name" value="DmpA/ArgJ-like"/>
    <property type="match status" value="1"/>
</dbReference>
<accession>A0A7W8JR24</accession>
<keyword evidence="2" id="KW-0031">Aminopeptidase</keyword>
<dbReference type="AlphaFoldDB" id="A0A7W8JR24"/>
<dbReference type="CDD" id="cd02253">
    <property type="entry name" value="DmpA"/>
    <property type="match status" value="1"/>
</dbReference>
<dbReference type="Proteomes" id="UP000552709">
    <property type="component" value="Unassembled WGS sequence"/>
</dbReference>
<dbReference type="InterPro" id="IPR016117">
    <property type="entry name" value="ArgJ-like_dom_sf"/>
</dbReference>
<keyword evidence="3" id="KW-1185">Reference proteome</keyword>
<evidence type="ECO:0000256" key="1">
    <source>
        <dbReference type="ARBA" id="ARBA00007068"/>
    </source>
</evidence>
<keyword evidence="2" id="KW-0645">Protease</keyword>
<evidence type="ECO:0000313" key="2">
    <source>
        <dbReference type="EMBL" id="MBB5361627.1"/>
    </source>
</evidence>
<dbReference type="EMBL" id="JACHFL010000001">
    <property type="protein sequence ID" value="MBB5361627.1"/>
    <property type="molecule type" value="Genomic_DNA"/>
</dbReference>
<reference evidence="2 3" key="1">
    <citation type="submission" date="2020-08" db="EMBL/GenBank/DDBJ databases">
        <title>Genomic Encyclopedia of Type Strains, Phase IV (KMG-IV): sequencing the most valuable type-strain genomes for metagenomic binning, comparative biology and taxonomic classification.</title>
        <authorList>
            <person name="Goeker M."/>
        </authorList>
    </citation>
    <scope>NUCLEOTIDE SEQUENCE [LARGE SCALE GENOMIC DNA]</scope>
    <source>
        <strain evidence="2 3">DSM 27939</strain>
    </source>
</reference>
<comment type="caution">
    <text evidence="2">The sequence shown here is derived from an EMBL/GenBank/DDBJ whole genome shotgun (WGS) entry which is preliminary data.</text>
</comment>
<dbReference type="RefSeq" id="WP_184127672.1">
    <property type="nucleotide sequence ID" value="NZ_JACHFL010000001.1"/>
</dbReference>
<evidence type="ECO:0000313" key="3">
    <source>
        <dbReference type="Proteomes" id="UP000552709"/>
    </source>
</evidence>
<proteinExistence type="inferred from homology"/>
<dbReference type="InterPro" id="IPR005321">
    <property type="entry name" value="Peptidase_S58_DmpA"/>
</dbReference>
<keyword evidence="2" id="KW-0378">Hydrolase</keyword>
<dbReference type="PANTHER" id="PTHR36512">
    <property type="entry name" value="D-AMINOPEPTIDASE"/>
    <property type="match status" value="1"/>
</dbReference>
<protein>
    <submittedName>
        <fullName evidence="2">L-aminopeptidase/D-esterase-like protein</fullName>
    </submittedName>
</protein>
<gene>
    <name evidence="2" type="ORF">HNQ08_000698</name>
</gene>